<protein>
    <submittedName>
        <fullName evidence="1">Uncharacterized protein</fullName>
    </submittedName>
</protein>
<proteinExistence type="predicted"/>
<dbReference type="EMBL" id="GBXM01034062">
    <property type="protein sequence ID" value="JAH74515.1"/>
    <property type="molecule type" value="Transcribed_RNA"/>
</dbReference>
<reference evidence="1" key="2">
    <citation type="journal article" date="2015" name="Fish Shellfish Immunol.">
        <title>Early steps in the European eel (Anguilla anguilla)-Vibrio vulnificus interaction in the gills: Role of the RtxA13 toxin.</title>
        <authorList>
            <person name="Callol A."/>
            <person name="Pajuelo D."/>
            <person name="Ebbesson L."/>
            <person name="Teles M."/>
            <person name="MacKenzie S."/>
            <person name="Amaro C."/>
        </authorList>
    </citation>
    <scope>NUCLEOTIDE SEQUENCE</scope>
</reference>
<evidence type="ECO:0000313" key="1">
    <source>
        <dbReference type="EMBL" id="JAH74515.1"/>
    </source>
</evidence>
<sequence>MYKLRSLCVVSFYCLLLIECEAI</sequence>
<organism evidence="1">
    <name type="scientific">Anguilla anguilla</name>
    <name type="common">European freshwater eel</name>
    <name type="synonym">Muraena anguilla</name>
    <dbReference type="NCBI Taxonomy" id="7936"/>
    <lineage>
        <taxon>Eukaryota</taxon>
        <taxon>Metazoa</taxon>
        <taxon>Chordata</taxon>
        <taxon>Craniata</taxon>
        <taxon>Vertebrata</taxon>
        <taxon>Euteleostomi</taxon>
        <taxon>Actinopterygii</taxon>
        <taxon>Neopterygii</taxon>
        <taxon>Teleostei</taxon>
        <taxon>Anguilliformes</taxon>
        <taxon>Anguillidae</taxon>
        <taxon>Anguilla</taxon>
    </lineage>
</organism>
<reference evidence="1" key="1">
    <citation type="submission" date="2014-11" db="EMBL/GenBank/DDBJ databases">
        <authorList>
            <person name="Amaro Gonzalez C."/>
        </authorList>
    </citation>
    <scope>NUCLEOTIDE SEQUENCE</scope>
</reference>
<accession>A0A0E9VAM5</accession>
<dbReference type="AlphaFoldDB" id="A0A0E9VAM5"/>
<name>A0A0E9VAM5_ANGAN</name>